<gene>
    <name evidence="2" type="ORF">MGSAQ_001400</name>
</gene>
<feature type="non-terminal residue" evidence="2">
    <location>
        <position position="1"/>
    </location>
</feature>
<reference evidence="2" key="1">
    <citation type="submission" date="2013-11" db="EMBL/GenBank/DDBJ databases">
        <title>Microbial diversity, functional groups and degradation webs in Northern and Southern Mediterranean and Red Sea marine crude oil polluted sites.</title>
        <authorList>
            <person name="Daffonchio D."/>
            <person name="Mapelli F."/>
            <person name="Ferrer M."/>
            <person name="Richter M."/>
            <person name="Cherif A."/>
            <person name="Malkawi H.I."/>
            <person name="Yakimov M.M."/>
            <person name="Abdel-Fattah Y.R."/>
            <person name="Blaghen M."/>
            <person name="Golyshin P.N."/>
            <person name="Kalogerakis N."/>
            <person name="Boon N."/>
            <person name="Magagnini M."/>
            <person name="Fava F."/>
        </authorList>
    </citation>
    <scope>NUCLEOTIDE SEQUENCE</scope>
</reference>
<feature type="transmembrane region" description="Helical" evidence="1">
    <location>
        <begin position="35"/>
        <end position="58"/>
    </location>
</feature>
<dbReference type="AlphaFoldDB" id="A0A1B6NUG0"/>
<comment type="caution">
    <text evidence="2">The sequence shown here is derived from an EMBL/GenBank/DDBJ whole genome shotgun (WGS) entry which is preliminary data.</text>
</comment>
<name>A0A1B6NUG0_9ZZZZ</name>
<sequence length="67" mass="7440">AKDVKTSKIHWPSLFWFFVAAISALDLINEISITAAFLTAGFICMGYSSIGLIPANLFTQKRIFTQN</sequence>
<evidence type="ECO:0000256" key="1">
    <source>
        <dbReference type="SAM" id="Phobius"/>
    </source>
</evidence>
<feature type="transmembrane region" description="Helical" evidence="1">
    <location>
        <begin position="12"/>
        <end position="29"/>
    </location>
</feature>
<keyword evidence="1" id="KW-1133">Transmembrane helix</keyword>
<protein>
    <submittedName>
        <fullName evidence="2">Uncharacterized protein</fullName>
    </submittedName>
</protein>
<evidence type="ECO:0000313" key="2">
    <source>
        <dbReference type="EMBL" id="KTF07104.1"/>
    </source>
</evidence>
<proteinExistence type="predicted"/>
<dbReference type="EMBL" id="AYSL01000753">
    <property type="protein sequence ID" value="KTF07104.1"/>
    <property type="molecule type" value="Genomic_DNA"/>
</dbReference>
<accession>A0A1B6NUG0</accession>
<keyword evidence="1" id="KW-0812">Transmembrane</keyword>
<keyword evidence="1" id="KW-0472">Membrane</keyword>
<organism evidence="2">
    <name type="scientific">marine sediment metagenome</name>
    <dbReference type="NCBI Taxonomy" id="412755"/>
    <lineage>
        <taxon>unclassified sequences</taxon>
        <taxon>metagenomes</taxon>
        <taxon>ecological metagenomes</taxon>
    </lineage>
</organism>